<dbReference type="EMBL" id="JABWTA010000001">
    <property type="protein sequence ID" value="NVE95547.1"/>
    <property type="molecule type" value="Genomic_DNA"/>
</dbReference>
<protein>
    <submittedName>
        <fullName evidence="1">Uncharacterized protein</fullName>
    </submittedName>
</protein>
<reference evidence="1 2" key="1">
    <citation type="submission" date="2020-06" db="EMBL/GenBank/DDBJ databases">
        <title>Altererythrobacter lutimaris sp. nov., a marine bacterium isolated from a tidal flat.</title>
        <authorList>
            <person name="Kim D."/>
            <person name="Yoo Y."/>
            <person name="Kim J.-J."/>
        </authorList>
    </citation>
    <scope>NUCLEOTIDE SEQUENCE [LARGE SCALE GENOMIC DNA]</scope>
    <source>
        <strain evidence="1 2">JGD-16</strain>
    </source>
</reference>
<sequence length="134" mass="15347">MLHQLARHAQYSELPGCSEYRLPEALWFNWTKRLTARPPKAAADFPAPNCRCQFTYDKNFHCRSTAVMAIEWIKAWSQNIGHEEMLRTPMSYGTGPATGQAELVRGLGEKKVEYDDAQLTAMLAEVIRKRKAKF</sequence>
<accession>A0A850H8S0</accession>
<evidence type="ECO:0000313" key="2">
    <source>
        <dbReference type="Proteomes" id="UP000546031"/>
    </source>
</evidence>
<gene>
    <name evidence="1" type="ORF">HUO12_11615</name>
</gene>
<comment type="caution">
    <text evidence="1">The sequence shown here is derived from an EMBL/GenBank/DDBJ whole genome shotgun (WGS) entry which is preliminary data.</text>
</comment>
<evidence type="ECO:0000313" key="1">
    <source>
        <dbReference type="EMBL" id="NVE95547.1"/>
    </source>
</evidence>
<dbReference type="AlphaFoldDB" id="A0A850H8S0"/>
<name>A0A850H8S0_9SPHN</name>
<organism evidence="1 2">
    <name type="scientific">Altererythrobacter lutimaris</name>
    <dbReference type="NCBI Taxonomy" id="2743979"/>
    <lineage>
        <taxon>Bacteria</taxon>
        <taxon>Pseudomonadati</taxon>
        <taxon>Pseudomonadota</taxon>
        <taxon>Alphaproteobacteria</taxon>
        <taxon>Sphingomonadales</taxon>
        <taxon>Erythrobacteraceae</taxon>
        <taxon>Altererythrobacter</taxon>
    </lineage>
</organism>
<keyword evidence="2" id="KW-1185">Reference proteome</keyword>
<proteinExistence type="predicted"/>
<dbReference type="Proteomes" id="UP000546031">
    <property type="component" value="Unassembled WGS sequence"/>
</dbReference>
<dbReference type="RefSeq" id="WP_176273757.1">
    <property type="nucleotide sequence ID" value="NZ_JABWTA010000001.1"/>
</dbReference>